<dbReference type="Proteomes" id="UP000261640">
    <property type="component" value="Unplaced"/>
</dbReference>
<protein>
    <submittedName>
        <fullName evidence="5">Protein S100-Z-like</fullName>
    </submittedName>
</protein>
<dbReference type="GO" id="GO:0046914">
    <property type="term" value="F:transition metal ion binding"/>
    <property type="evidence" value="ECO:0007669"/>
    <property type="project" value="InterPro"/>
</dbReference>
<dbReference type="Pfam" id="PF01023">
    <property type="entry name" value="S_100"/>
    <property type="match status" value="2"/>
</dbReference>
<evidence type="ECO:0000256" key="1">
    <source>
        <dbReference type="ARBA" id="ARBA00007323"/>
    </source>
</evidence>
<keyword evidence="3" id="KW-0106">Calcium</keyword>
<dbReference type="InterPro" id="IPR011992">
    <property type="entry name" value="EF-hand-dom_pair"/>
</dbReference>
<dbReference type="CDD" id="cd00213">
    <property type="entry name" value="S-100"/>
    <property type="match status" value="1"/>
</dbReference>
<evidence type="ECO:0000256" key="2">
    <source>
        <dbReference type="ARBA" id="ARBA00022723"/>
    </source>
</evidence>
<dbReference type="InterPro" id="IPR034325">
    <property type="entry name" value="S-100_dom"/>
</dbReference>
<dbReference type="PROSITE" id="PS50222">
    <property type="entry name" value="EF_HAND_2"/>
    <property type="match status" value="1"/>
</dbReference>
<comment type="similarity">
    <text evidence="1">Belongs to the S-100 family.</text>
</comment>
<reference evidence="5" key="2">
    <citation type="submission" date="2025-09" db="UniProtKB">
        <authorList>
            <consortium name="Ensembl"/>
        </authorList>
    </citation>
    <scope>IDENTIFICATION</scope>
</reference>
<keyword evidence="2" id="KW-0479">Metal-binding</keyword>
<feature type="domain" description="EF-hand" evidence="4">
    <location>
        <begin position="50"/>
        <end position="85"/>
    </location>
</feature>
<dbReference type="SMART" id="SM01394">
    <property type="entry name" value="S_100"/>
    <property type="match status" value="2"/>
</dbReference>
<evidence type="ECO:0000256" key="3">
    <source>
        <dbReference type="ARBA" id="ARBA00022837"/>
    </source>
</evidence>
<dbReference type="Pfam" id="PF00036">
    <property type="entry name" value="EF-hand_1"/>
    <property type="match status" value="1"/>
</dbReference>
<dbReference type="InParanoid" id="A0A7N9B1I8"/>
<evidence type="ECO:0000313" key="6">
    <source>
        <dbReference type="Proteomes" id="UP000261640"/>
    </source>
</evidence>
<evidence type="ECO:0000259" key="4">
    <source>
        <dbReference type="PROSITE" id="PS50222"/>
    </source>
</evidence>
<dbReference type="GeneID" id="113136317"/>
<dbReference type="PROSITE" id="PS00018">
    <property type="entry name" value="EF_HAND_1"/>
    <property type="match status" value="1"/>
</dbReference>
<accession>A0A7N9B1I8</accession>
<sequence>MCSKLQNGVKGLIDVFYKYSGKDDDIYKLNKAELKDLLQAELGDLLGDPKDPSRVDKIMADLDQNRDGQVDFEEFVITVTALTAACNDYSKASEDLRKKRSSLTKAMISLTEVFQSSCGKEDKLSKGELKTLLQKDLNDLLVDCKNDTAVTEIMTDLNDNKDDNVDFQDFVITVALLTIAKNKKPSACSRKYQ</sequence>
<dbReference type="GO" id="GO:0048306">
    <property type="term" value="F:calcium-dependent protein binding"/>
    <property type="evidence" value="ECO:0007669"/>
    <property type="project" value="TreeGrafter"/>
</dbReference>
<dbReference type="RefSeq" id="XP_026172795.1">
    <property type="nucleotide sequence ID" value="XM_026317010.1"/>
</dbReference>
<dbReference type="InterPro" id="IPR018247">
    <property type="entry name" value="EF_Hand_1_Ca_BS"/>
</dbReference>
<organism evidence="5 6">
    <name type="scientific">Mastacembelus armatus</name>
    <name type="common">zig-zag eel</name>
    <dbReference type="NCBI Taxonomy" id="205130"/>
    <lineage>
        <taxon>Eukaryota</taxon>
        <taxon>Metazoa</taxon>
        <taxon>Chordata</taxon>
        <taxon>Craniata</taxon>
        <taxon>Vertebrata</taxon>
        <taxon>Euteleostomi</taxon>
        <taxon>Actinopterygii</taxon>
        <taxon>Neopterygii</taxon>
        <taxon>Teleostei</taxon>
        <taxon>Neoteleostei</taxon>
        <taxon>Acanthomorphata</taxon>
        <taxon>Anabantaria</taxon>
        <taxon>Synbranchiformes</taxon>
        <taxon>Mastacembelidae</taxon>
        <taxon>Mastacembelus</taxon>
    </lineage>
</organism>
<dbReference type="SMART" id="SM00054">
    <property type="entry name" value="EFh"/>
    <property type="match status" value="2"/>
</dbReference>
<proteinExistence type="inferred from homology"/>
<dbReference type="PANTHER" id="PTHR11639:SF134">
    <property type="entry name" value="PROTEIN S100-A1-RELATED"/>
    <property type="match status" value="1"/>
</dbReference>
<dbReference type="GeneTree" id="ENSGT00940000161125"/>
<reference evidence="5" key="1">
    <citation type="submission" date="2025-08" db="UniProtKB">
        <authorList>
            <consortium name="Ensembl"/>
        </authorList>
    </citation>
    <scope>IDENTIFICATION</scope>
</reference>
<dbReference type="AlphaFoldDB" id="A0A7N9B1I8"/>
<evidence type="ECO:0000313" key="5">
    <source>
        <dbReference type="Ensembl" id="ENSMAMP00000066079.1"/>
    </source>
</evidence>
<name>A0A7N9B1I8_9TELE</name>
<dbReference type="InterPro" id="IPR013787">
    <property type="entry name" value="S100_Ca-bd_sub"/>
</dbReference>
<keyword evidence="6" id="KW-1185">Reference proteome</keyword>
<dbReference type="OrthoDB" id="26525at2759"/>
<dbReference type="GO" id="GO:0005509">
    <property type="term" value="F:calcium ion binding"/>
    <property type="evidence" value="ECO:0007669"/>
    <property type="project" value="InterPro"/>
</dbReference>
<dbReference type="Gene3D" id="1.10.238.10">
    <property type="entry name" value="EF-hand"/>
    <property type="match status" value="2"/>
</dbReference>
<dbReference type="InterPro" id="IPR002048">
    <property type="entry name" value="EF_hand_dom"/>
</dbReference>
<dbReference type="Ensembl" id="ENSMAMT00000066453.1">
    <property type="protein sequence ID" value="ENSMAMP00000066079.1"/>
    <property type="gene ID" value="ENSMAMG00000028216.1"/>
</dbReference>
<dbReference type="SUPFAM" id="SSF47473">
    <property type="entry name" value="EF-hand"/>
    <property type="match status" value="2"/>
</dbReference>
<dbReference type="PANTHER" id="PTHR11639">
    <property type="entry name" value="S100 CALCIUM-BINDING PROTEIN"/>
    <property type="match status" value="1"/>
</dbReference>